<dbReference type="InterPro" id="IPR057974">
    <property type="entry name" value="NUA/TPR/MLP1-2-like_dom"/>
</dbReference>
<evidence type="ECO:0000256" key="5">
    <source>
        <dbReference type="SAM" id="MobiDB-lite"/>
    </source>
</evidence>
<dbReference type="EMBL" id="JBANRG010000003">
    <property type="protein sequence ID" value="KAK7469001.1"/>
    <property type="molecule type" value="Genomic_DNA"/>
</dbReference>
<comment type="caution">
    <text evidence="9">The sequence shown here is derived from an EMBL/GenBank/DDBJ whole genome shotgun (WGS) entry which is preliminary data.</text>
</comment>
<feature type="compositionally biased region" description="Polar residues" evidence="5">
    <location>
        <begin position="1547"/>
        <end position="1561"/>
    </location>
</feature>
<name>A0ABR1K079_9AGAR</name>
<protein>
    <submittedName>
        <fullName evidence="9">Protein mlp1</fullName>
    </submittedName>
</protein>
<feature type="region of interest" description="Disordered" evidence="5">
    <location>
        <begin position="1547"/>
        <end position="1567"/>
    </location>
</feature>
<dbReference type="PANTHER" id="PTHR18898">
    <property type="entry name" value="NUCLEOPROTEIN TPR-RELATED"/>
    <property type="match status" value="1"/>
</dbReference>
<feature type="compositionally biased region" description="Low complexity" evidence="5">
    <location>
        <begin position="952"/>
        <end position="966"/>
    </location>
</feature>
<feature type="coiled-coil region" evidence="4">
    <location>
        <begin position="1025"/>
        <end position="1073"/>
    </location>
</feature>
<evidence type="ECO:0000256" key="3">
    <source>
        <dbReference type="ARBA" id="ARBA00023242"/>
    </source>
</evidence>
<feature type="region of interest" description="Disordered" evidence="5">
    <location>
        <begin position="1211"/>
        <end position="1236"/>
    </location>
</feature>
<dbReference type="InterPro" id="IPR012929">
    <property type="entry name" value="Nucleoprot-TPR/MLP1-2_dom"/>
</dbReference>
<dbReference type="SUPFAM" id="SSF57997">
    <property type="entry name" value="Tropomyosin"/>
    <property type="match status" value="1"/>
</dbReference>
<feature type="coiled-coil region" evidence="4">
    <location>
        <begin position="712"/>
        <end position="816"/>
    </location>
</feature>
<reference evidence="9 10" key="1">
    <citation type="submission" date="2024-01" db="EMBL/GenBank/DDBJ databases">
        <title>A draft genome for the cacao thread blight pathogen Marasmiellus scandens.</title>
        <authorList>
            <person name="Baruah I.K."/>
            <person name="Leung J."/>
            <person name="Bukari Y."/>
            <person name="Amoako-Attah I."/>
            <person name="Meinhardt L.W."/>
            <person name="Bailey B.A."/>
            <person name="Cohen S.P."/>
        </authorList>
    </citation>
    <scope>NUCLEOTIDE SEQUENCE [LARGE SCALE GENOMIC DNA]</scope>
    <source>
        <strain evidence="9 10">GH-19</strain>
    </source>
</reference>
<dbReference type="Proteomes" id="UP001498398">
    <property type="component" value="Unassembled WGS sequence"/>
</dbReference>
<dbReference type="PANTHER" id="PTHR18898:SF2">
    <property type="entry name" value="NUCLEOPROTEIN TPR"/>
    <property type="match status" value="1"/>
</dbReference>
<feature type="region of interest" description="Disordered" evidence="5">
    <location>
        <begin position="949"/>
        <end position="972"/>
    </location>
</feature>
<feature type="coiled-coil region" evidence="4">
    <location>
        <begin position="587"/>
        <end position="672"/>
    </location>
</feature>
<evidence type="ECO:0000256" key="1">
    <source>
        <dbReference type="ARBA" id="ARBA00004123"/>
    </source>
</evidence>
<evidence type="ECO:0000256" key="2">
    <source>
        <dbReference type="ARBA" id="ARBA00023054"/>
    </source>
</evidence>
<proteinExistence type="predicted"/>
<keyword evidence="2 4" id="KW-0175">Coiled coil</keyword>
<feature type="region of interest" description="Disordered" evidence="5">
    <location>
        <begin position="1755"/>
        <end position="1915"/>
    </location>
</feature>
<feature type="coiled-coil region" evidence="4">
    <location>
        <begin position="1166"/>
        <end position="1193"/>
    </location>
</feature>
<gene>
    <name evidence="9" type="primary">MLP1_1</name>
    <name evidence="9" type="ORF">VKT23_003497</name>
</gene>
<feature type="region of interest" description="Disordered" evidence="5">
    <location>
        <begin position="386"/>
        <end position="408"/>
    </location>
</feature>
<sequence length="1915" mass="213783">MVETRRKSRAANVENDAGPEEHFTVPIPDDLDVQTLESIVPDIDLHSPSPQAVVSLYRFLLQQASELDTAQRELDDARAEVEKKDVELDQALQDKESGYQDLESQVESLQAELKQVKQERDQLLASQNELQTRISTLSSSQTSSSAEVDTLKHRLEDVEREKRDLVTVIGRLRQEGEQQEQEIQTLRSNLKEAREEHQTLETQVREIRSGEASSKFKLDSLSQQLQLAQSETERLNAELTSKTDQYANYRRTKQAEIVTLQSTVDDLTQKHSSLETSMTALQSSYNTQNHQLAQALTKVQDLTGQLAEQEATYSAEANSLRRLVTMLEDREKQAKEIVENLEREWDDLGQRHEVKANALREEAEREKRKRENAEKKISQLEKVVEKMGRGELPLPGGDGPSTPSRRASAALDEVSDGLMGLSPTVAMASRVQKSGKSFTQVYSEYVQLQEDYARKCAECQHMDETLTAVLAQIEERAPVLSQQRLEYERLQAEASQLASELAQALSDRDSQTTLAQETAQRLTKSTRENELLQVQLNDLGRQVRNLLREIGRRDDPNLPSDEEMEGVAPAEDVEAVITNHLVLFKSIDGLQEQNQKLLSICRELGQKMESEERDYRETLEKEQDEAIREAHEAMQELAGQLERQKKSSDAVIQAYVKERDALKSMLARAEKSGAITMNGDSGEGGPSSELAKELAEVQSQFDAYRMEMGHDSGRLREEMLAAQREVAQLQAAVAKANAKIEYMNERNRMSQEQFNMNNRELDDLRSRNQKLLDQFTRVDIDHQRASEELVAANGRAEQLRNECANLRAEKKIWESIQTRLVEENKTLAMERSHLSDLMNNVQRMHNDLERSGENDRRRLENQLQMLENQASELRTQLSQERDTIRNLTLQKDIEVRDLQTRLDKVNQELSKTRESLVIAETSKTHLEERIGDLTKHLQGNEEKLAVYERRSGTTTASAGSTTTAATQDMSREQQLEAEVAELRSKLKVTELDLNTARSHVEQFKEISQANETALGDLNTTFDAFKSSTEAQIARLESERAGLEEKLTVAQQALAEMTTERNQLQSTYENERVEWANDKKLLEDMIADLSSSTRMSDSEKASHENDLKRQEERAKAAEERYSNEVVAHAETIKSLDSVKKQLSTVQATVREHQTAAETANAKLATSQSSWNQQKEALDKEVSDLKDRYTDIKKQNDILHKHLESVSSQAARIRQAADSNVPMEGEGEASSSTDGTDAKLSELRSVVAYLRKEKEIVDLQLELSKQENTRLKTQIDHLQQTLNETRQTLSEERERAVENAASVAQHNELVERINQLNILRESNATLRADCENHQKRSKELEERLRALHRQLEPVKEEARTAKAELQAKEAQVKRLEEENKRWQERNQQLLGKYDRIDPSEMQALKDEIEQLKKQKDEVQDIVQQRDEELKSLKEHVEKVEKSLRDHRETLLKTNQNFKARMGELNAARSTLTAQKNELEAKVAAMEKEQQELQASKVALEARIAALETEKSALVAGGASAGQPDPSQQATITALQEERDKLLAEKASWSTLATADPSASGTTDEQARQAWETEKATLIKDRDDALSQVQTATAEAERANTLANNRKAAFDKLRMDAVRIRTADQEKAAAEKAAAVEQAKNEMQAAAAPPDEQVKKLQEELKSLEQRLAQKHQQELKAAVEAAKKEASSSSTPEAAIVEREAKLQEEIAAAVERGRMEGNSKVKLKDAQILRIQNRLKEYEAQVLAWKEANLLPQDVKLPGPAARPPPANAAASTSGTPATPSTSTPSTNTLPRKPPAQTTAQPAPANPAAGTSAAPTGTPAATPGAGRGRGIVATNRGAARGLPIRGAAAGRGGGPVASAAKPGQPLSGGVQIHGAANANKRPAVEPAESDSLAKRLKPAAAPGGPVKLNRPGPPPT</sequence>
<feature type="domain" description="NUA/TPR/MLP1-2-like" evidence="8">
    <location>
        <begin position="515"/>
        <end position="613"/>
    </location>
</feature>
<evidence type="ECO:0000313" key="10">
    <source>
        <dbReference type="Proteomes" id="UP001498398"/>
    </source>
</evidence>
<evidence type="ECO:0000259" key="8">
    <source>
        <dbReference type="Pfam" id="PF25785"/>
    </source>
</evidence>
<feature type="coiled-coil region" evidence="4">
    <location>
        <begin position="480"/>
        <end position="549"/>
    </location>
</feature>
<feature type="domain" description="Nucleoprotein TPR/MPL1" evidence="7">
    <location>
        <begin position="211"/>
        <end position="285"/>
    </location>
</feature>
<feature type="coiled-coil region" evidence="4">
    <location>
        <begin position="849"/>
        <end position="915"/>
    </location>
</feature>
<keyword evidence="3" id="KW-0539">Nucleus</keyword>
<dbReference type="SUPFAM" id="SSF90257">
    <property type="entry name" value="Myosin rod fragments"/>
    <property type="match status" value="1"/>
</dbReference>
<feature type="domain" description="Nucleoprotein TPR/MLP1-2" evidence="6">
    <location>
        <begin position="1077"/>
        <end position="1204"/>
    </location>
</feature>
<feature type="compositionally biased region" description="Low complexity" evidence="5">
    <location>
        <begin position="1767"/>
        <end position="1823"/>
    </location>
</feature>
<evidence type="ECO:0000259" key="7">
    <source>
        <dbReference type="Pfam" id="PF25481"/>
    </source>
</evidence>
<feature type="compositionally biased region" description="Basic and acidic residues" evidence="5">
    <location>
        <begin position="1095"/>
        <end position="1121"/>
    </location>
</feature>
<dbReference type="InterPro" id="IPR057577">
    <property type="entry name" value="Nucleoprot-TPR/MLP1_dom"/>
</dbReference>
<evidence type="ECO:0000256" key="4">
    <source>
        <dbReference type="SAM" id="Coils"/>
    </source>
</evidence>
<dbReference type="Pfam" id="PF25481">
    <property type="entry name" value="Nucleoprot-TPR"/>
    <property type="match status" value="1"/>
</dbReference>
<evidence type="ECO:0000313" key="9">
    <source>
        <dbReference type="EMBL" id="KAK7469001.1"/>
    </source>
</evidence>
<comment type="subcellular location">
    <subcellularLocation>
        <location evidence="1">Nucleus</location>
    </subcellularLocation>
</comment>
<feature type="coiled-coil region" evidence="4">
    <location>
        <begin position="1720"/>
        <end position="1747"/>
    </location>
</feature>
<feature type="compositionally biased region" description="Low complexity" evidence="5">
    <location>
        <begin position="1835"/>
        <end position="1847"/>
    </location>
</feature>
<keyword evidence="10" id="KW-1185">Reference proteome</keyword>
<feature type="region of interest" description="Disordered" evidence="5">
    <location>
        <begin position="1"/>
        <end position="27"/>
    </location>
</feature>
<evidence type="ECO:0000259" key="6">
    <source>
        <dbReference type="Pfam" id="PF07926"/>
    </source>
</evidence>
<accession>A0ABR1K079</accession>
<feature type="coiled-coil region" evidence="4">
    <location>
        <begin position="1247"/>
        <end position="1507"/>
    </location>
</feature>
<dbReference type="Pfam" id="PF25785">
    <property type="entry name" value="TPR"/>
    <property type="match status" value="1"/>
</dbReference>
<dbReference type="Gene3D" id="1.10.287.2610">
    <property type="match status" value="1"/>
</dbReference>
<dbReference type="Gene3D" id="1.10.287.1490">
    <property type="match status" value="3"/>
</dbReference>
<dbReference type="Pfam" id="PF07926">
    <property type="entry name" value="TPR_MLP1_2"/>
    <property type="match status" value="1"/>
</dbReference>
<feature type="region of interest" description="Disordered" evidence="5">
    <location>
        <begin position="1089"/>
        <end position="1121"/>
    </location>
</feature>
<organism evidence="9 10">
    <name type="scientific">Marasmiellus scandens</name>
    <dbReference type="NCBI Taxonomy" id="2682957"/>
    <lineage>
        <taxon>Eukaryota</taxon>
        <taxon>Fungi</taxon>
        <taxon>Dikarya</taxon>
        <taxon>Basidiomycota</taxon>
        <taxon>Agaricomycotina</taxon>
        <taxon>Agaricomycetes</taxon>
        <taxon>Agaricomycetidae</taxon>
        <taxon>Agaricales</taxon>
        <taxon>Marasmiineae</taxon>
        <taxon>Omphalotaceae</taxon>
        <taxon>Marasmiellus</taxon>
    </lineage>
</organism>